<keyword evidence="4" id="KW-0812">Transmembrane</keyword>
<organism evidence="6">
    <name type="scientific">uncultured Rubrobacteraceae bacterium</name>
    <dbReference type="NCBI Taxonomy" id="349277"/>
    <lineage>
        <taxon>Bacteria</taxon>
        <taxon>Bacillati</taxon>
        <taxon>Actinomycetota</taxon>
        <taxon>Rubrobacteria</taxon>
        <taxon>Rubrobacterales</taxon>
        <taxon>Rubrobacteraceae</taxon>
        <taxon>environmental samples</taxon>
    </lineage>
</organism>
<dbReference type="InterPro" id="IPR029063">
    <property type="entry name" value="SAM-dependent_MTases_sf"/>
</dbReference>
<dbReference type="CDD" id="cd02440">
    <property type="entry name" value="AdoMet_MTases"/>
    <property type="match status" value="1"/>
</dbReference>
<feature type="transmembrane region" description="Helical" evidence="4">
    <location>
        <begin position="6"/>
        <end position="28"/>
    </location>
</feature>
<sequence length="224" mass="23289">MELGKTARYASATAALVVLASSFVFVVRERRRPTPLSPRLFFLLENPLTGAFVGAPLLVGRLGLAPGMKVLDAGCGPGRLTVPLAKAVGPGGRVVALDGQPAMLGRLEGRLRAEGVKNVRPLLGKLGEGAPVVEEGGFDRAVLAMVLGEARDRAGALRQLHGALRPGGVLSVTEIFGDPHHLGASTVLKDAEAAGFRLVGRFGAFPAYTLNLEKEPVRSQGTSG</sequence>
<keyword evidence="4" id="KW-1133">Transmembrane helix</keyword>
<gene>
    <name evidence="6" type="ORF">AVDCRST_MAG01-01-3982</name>
</gene>
<evidence type="ECO:0000256" key="3">
    <source>
        <dbReference type="ARBA" id="ARBA00022691"/>
    </source>
</evidence>
<evidence type="ECO:0000259" key="5">
    <source>
        <dbReference type="Pfam" id="PF13847"/>
    </source>
</evidence>
<keyword evidence="4" id="KW-0472">Membrane</keyword>
<dbReference type="Gene3D" id="3.40.50.150">
    <property type="entry name" value="Vaccinia Virus protein VP39"/>
    <property type="match status" value="1"/>
</dbReference>
<protein>
    <recommendedName>
        <fullName evidence="5">Methyltransferase domain-containing protein</fullName>
    </recommendedName>
</protein>
<evidence type="ECO:0000256" key="2">
    <source>
        <dbReference type="ARBA" id="ARBA00022679"/>
    </source>
</evidence>
<dbReference type="PANTHER" id="PTHR43464:SF19">
    <property type="entry name" value="UBIQUINONE BIOSYNTHESIS O-METHYLTRANSFERASE, MITOCHONDRIAL"/>
    <property type="match status" value="1"/>
</dbReference>
<name>A0A6J4QKQ7_9ACTN</name>
<dbReference type="GO" id="GO:0008168">
    <property type="term" value="F:methyltransferase activity"/>
    <property type="evidence" value="ECO:0007669"/>
    <property type="project" value="UniProtKB-KW"/>
</dbReference>
<dbReference type="SUPFAM" id="SSF53335">
    <property type="entry name" value="S-adenosyl-L-methionine-dependent methyltransferases"/>
    <property type="match status" value="1"/>
</dbReference>
<dbReference type="Pfam" id="PF13847">
    <property type="entry name" value="Methyltransf_31"/>
    <property type="match status" value="1"/>
</dbReference>
<dbReference type="EMBL" id="CADCUW010000517">
    <property type="protein sequence ID" value="CAA9444895.1"/>
    <property type="molecule type" value="Genomic_DNA"/>
</dbReference>
<dbReference type="AlphaFoldDB" id="A0A6J4QKQ7"/>
<evidence type="ECO:0000256" key="4">
    <source>
        <dbReference type="SAM" id="Phobius"/>
    </source>
</evidence>
<proteinExistence type="predicted"/>
<accession>A0A6J4QKQ7</accession>
<keyword evidence="1" id="KW-0489">Methyltransferase</keyword>
<feature type="transmembrane region" description="Helical" evidence="4">
    <location>
        <begin position="40"/>
        <end position="59"/>
    </location>
</feature>
<evidence type="ECO:0000313" key="6">
    <source>
        <dbReference type="EMBL" id="CAA9444895.1"/>
    </source>
</evidence>
<dbReference type="GO" id="GO:0032259">
    <property type="term" value="P:methylation"/>
    <property type="evidence" value="ECO:0007669"/>
    <property type="project" value="UniProtKB-KW"/>
</dbReference>
<feature type="domain" description="Methyltransferase" evidence="5">
    <location>
        <begin position="66"/>
        <end position="175"/>
    </location>
</feature>
<evidence type="ECO:0000256" key="1">
    <source>
        <dbReference type="ARBA" id="ARBA00022603"/>
    </source>
</evidence>
<keyword evidence="3" id="KW-0949">S-adenosyl-L-methionine</keyword>
<dbReference type="InterPro" id="IPR025714">
    <property type="entry name" value="Methyltranfer_dom"/>
</dbReference>
<dbReference type="PANTHER" id="PTHR43464">
    <property type="entry name" value="METHYLTRANSFERASE"/>
    <property type="match status" value="1"/>
</dbReference>
<reference evidence="6" key="1">
    <citation type="submission" date="2020-02" db="EMBL/GenBank/DDBJ databases">
        <authorList>
            <person name="Meier V. D."/>
        </authorList>
    </citation>
    <scope>NUCLEOTIDE SEQUENCE</scope>
    <source>
        <strain evidence="6">AVDCRST_MAG01</strain>
    </source>
</reference>
<keyword evidence="2" id="KW-0808">Transferase</keyword>